<evidence type="ECO:0000313" key="4">
    <source>
        <dbReference type="Proteomes" id="UP001165121"/>
    </source>
</evidence>
<gene>
    <name evidence="3" type="ORF">Pfra01_000783900</name>
</gene>
<dbReference type="PROSITE" id="PS50902">
    <property type="entry name" value="FLAVODOXIN_LIKE"/>
    <property type="match status" value="1"/>
</dbReference>
<dbReference type="Gene3D" id="3.40.50.360">
    <property type="match status" value="1"/>
</dbReference>
<dbReference type="Pfam" id="PF00258">
    <property type="entry name" value="Flavodoxin_1"/>
    <property type="match status" value="1"/>
</dbReference>
<keyword evidence="4" id="KW-1185">Reference proteome</keyword>
<feature type="region of interest" description="Disordered" evidence="1">
    <location>
        <begin position="173"/>
        <end position="219"/>
    </location>
</feature>
<dbReference type="OrthoDB" id="129073at2759"/>
<dbReference type="InterPro" id="IPR008254">
    <property type="entry name" value="Flavodoxin/NO_synth"/>
</dbReference>
<evidence type="ECO:0000313" key="3">
    <source>
        <dbReference type="EMBL" id="GMF32668.1"/>
    </source>
</evidence>
<feature type="domain" description="Flavodoxin-like" evidence="2">
    <location>
        <begin position="48"/>
        <end position="219"/>
    </location>
</feature>
<reference evidence="3" key="1">
    <citation type="submission" date="2023-04" db="EMBL/GenBank/DDBJ databases">
        <title>Phytophthora fragariaefolia NBRC 109709.</title>
        <authorList>
            <person name="Ichikawa N."/>
            <person name="Sato H."/>
            <person name="Tonouchi N."/>
        </authorList>
    </citation>
    <scope>NUCLEOTIDE SEQUENCE</scope>
    <source>
        <strain evidence="3">NBRC 109709</strain>
    </source>
</reference>
<proteinExistence type="predicted"/>
<organism evidence="3 4">
    <name type="scientific">Phytophthora fragariaefolia</name>
    <dbReference type="NCBI Taxonomy" id="1490495"/>
    <lineage>
        <taxon>Eukaryota</taxon>
        <taxon>Sar</taxon>
        <taxon>Stramenopiles</taxon>
        <taxon>Oomycota</taxon>
        <taxon>Peronosporomycetes</taxon>
        <taxon>Peronosporales</taxon>
        <taxon>Peronosporaceae</taxon>
        <taxon>Phytophthora</taxon>
    </lineage>
</organism>
<dbReference type="SUPFAM" id="SSF52218">
    <property type="entry name" value="Flavoproteins"/>
    <property type="match status" value="1"/>
</dbReference>
<feature type="region of interest" description="Disordered" evidence="1">
    <location>
        <begin position="131"/>
        <end position="157"/>
    </location>
</feature>
<accession>A0A9W7CGH8</accession>
<dbReference type="GO" id="GO:0010181">
    <property type="term" value="F:FMN binding"/>
    <property type="evidence" value="ECO:0007669"/>
    <property type="project" value="InterPro"/>
</dbReference>
<name>A0A9W7CGH8_9STRA</name>
<comment type="caution">
    <text evidence="3">The sequence shown here is derived from an EMBL/GenBank/DDBJ whole genome shotgun (WGS) entry which is preliminary data.</text>
</comment>
<evidence type="ECO:0000259" key="2">
    <source>
        <dbReference type="PROSITE" id="PS50902"/>
    </source>
</evidence>
<protein>
    <submittedName>
        <fullName evidence="3">Unnamed protein product</fullName>
    </submittedName>
</protein>
<dbReference type="AlphaFoldDB" id="A0A9W7CGH8"/>
<dbReference type="Proteomes" id="UP001165121">
    <property type="component" value="Unassembled WGS sequence"/>
</dbReference>
<dbReference type="InterPro" id="IPR029039">
    <property type="entry name" value="Flavoprotein-like_sf"/>
</dbReference>
<evidence type="ECO:0000256" key="1">
    <source>
        <dbReference type="SAM" id="MobiDB-lite"/>
    </source>
</evidence>
<dbReference type="EMBL" id="BSXT01000705">
    <property type="protein sequence ID" value="GMF32668.1"/>
    <property type="molecule type" value="Genomic_DNA"/>
</dbReference>
<sequence>MSITSPRCAVYDQAIHSNEEYLFTSGLQCSDRSSRNFHGARQGIITCVDIFLGSSTFTSEQLAFSLAEKSKDHGAKVTIQTLEALKPEYFASNSAPFRVAVFVISTHAAGKASPNAEQFLLWLRKTSEKNGSVTKNRHQSGHDTHLDEVEASTSNASVDSLSSAQNILLTASQPAPDAQYRPPSLKQAERPSFRLNWRHPFSGTKTKTETESNGILNGF</sequence>